<dbReference type="Pfam" id="PF14053">
    <property type="entry name" value="DUF4248"/>
    <property type="match status" value="1"/>
</dbReference>
<evidence type="ECO:0000313" key="2">
    <source>
        <dbReference type="Proteomes" id="UP001209417"/>
    </source>
</evidence>
<dbReference type="Proteomes" id="UP001209417">
    <property type="component" value="Unassembled WGS sequence"/>
</dbReference>
<dbReference type="EMBL" id="JAPDVG010000001">
    <property type="protein sequence ID" value="MCW4131132.1"/>
    <property type="molecule type" value="Genomic_DNA"/>
</dbReference>
<proteinExistence type="predicted"/>
<accession>A0AAW5U4V5</accession>
<evidence type="ECO:0000313" key="1">
    <source>
        <dbReference type="EMBL" id="MCW4131132.1"/>
    </source>
</evidence>
<comment type="caution">
    <text evidence="1">The sequence shown here is derived from an EMBL/GenBank/DDBJ whole genome shotgun (WGS) entry which is preliminary data.</text>
</comment>
<gene>
    <name evidence="1" type="ORF">ONT19_05880</name>
</gene>
<dbReference type="RefSeq" id="WP_234699075.1">
    <property type="nucleotide sequence ID" value="NZ_CATKVS010000001.1"/>
</dbReference>
<reference evidence="1" key="1">
    <citation type="submission" date="2022-11" db="EMBL/GenBank/DDBJ databases">
        <title>Genomic repertoires linked with pathogenic potency of arthritogenic Prevotella copri isolated from the gut of rheumatoid arthritis patients.</title>
        <authorList>
            <person name="Nii T."/>
            <person name="Maeda Y."/>
            <person name="Motooka D."/>
            <person name="Naito M."/>
            <person name="Matsumoto Y."/>
            <person name="Ogawa T."/>
            <person name="Oguro-Igashira E."/>
            <person name="Kishikawa T."/>
            <person name="Yamashita M."/>
            <person name="Koizumi S."/>
            <person name="Kurakawa T."/>
            <person name="Okumura R."/>
            <person name="Kayama H."/>
            <person name="Murakami M."/>
            <person name="Sakaguchi T."/>
            <person name="Das B."/>
            <person name="Nakamura S."/>
            <person name="Okada Y."/>
            <person name="Kumanogoh A."/>
            <person name="Takeda K."/>
        </authorList>
    </citation>
    <scope>NUCLEOTIDE SEQUENCE</scope>
    <source>
        <strain evidence="1">H019-1</strain>
    </source>
</reference>
<name>A0AAW5U4V5_9BACT</name>
<dbReference type="InterPro" id="IPR025342">
    <property type="entry name" value="DUF4248"/>
</dbReference>
<organism evidence="1 2">
    <name type="scientific">Segatella copri</name>
    <dbReference type="NCBI Taxonomy" id="165179"/>
    <lineage>
        <taxon>Bacteria</taxon>
        <taxon>Pseudomonadati</taxon>
        <taxon>Bacteroidota</taxon>
        <taxon>Bacteroidia</taxon>
        <taxon>Bacteroidales</taxon>
        <taxon>Prevotellaceae</taxon>
        <taxon>Segatella</taxon>
    </lineage>
</organism>
<dbReference type="AlphaFoldDB" id="A0AAW5U4V5"/>
<protein>
    <submittedName>
        <fullName evidence="1">DUF4248 domain-containing protein</fullName>
    </submittedName>
</protein>
<sequence length="74" mass="8550">MMTNFKVRAYGKSELAWLYFPTANSAHTAVNHLMAWVYRIPQLVDGLQKLGYRKTAKFFTPREVALIIDYLGEP</sequence>